<dbReference type="AlphaFoldDB" id="A0A1S9M580"/>
<dbReference type="InterPro" id="IPR014721">
    <property type="entry name" value="Ribsml_uS5_D2-typ_fold_subgr"/>
</dbReference>
<dbReference type="OrthoDB" id="9810867at2"/>
<proteinExistence type="predicted"/>
<dbReference type="InterPro" id="IPR000100">
    <property type="entry name" value="RNase_P"/>
</dbReference>
<keyword evidence="3" id="KW-0255">Endonuclease</keyword>
<dbReference type="SUPFAM" id="SSF54211">
    <property type="entry name" value="Ribosomal protein S5 domain 2-like"/>
    <property type="match status" value="1"/>
</dbReference>
<evidence type="ECO:0000256" key="4">
    <source>
        <dbReference type="ARBA" id="ARBA00022801"/>
    </source>
</evidence>
<dbReference type="EMBL" id="MWKN01000004">
    <property type="protein sequence ID" value="OOP60426.1"/>
    <property type="molecule type" value="Genomic_DNA"/>
</dbReference>
<dbReference type="GO" id="GO:0008033">
    <property type="term" value="P:tRNA processing"/>
    <property type="evidence" value="ECO:0007669"/>
    <property type="project" value="UniProtKB-KW"/>
</dbReference>
<evidence type="ECO:0000313" key="7">
    <source>
        <dbReference type="Proteomes" id="UP000189722"/>
    </source>
</evidence>
<evidence type="ECO:0000256" key="2">
    <source>
        <dbReference type="ARBA" id="ARBA00022722"/>
    </source>
</evidence>
<dbReference type="InterPro" id="IPR020568">
    <property type="entry name" value="Ribosomal_Su5_D2-typ_SF"/>
</dbReference>
<dbReference type="RefSeq" id="WP_143325089.1">
    <property type="nucleotide sequence ID" value="NZ_MWKN01000004.1"/>
</dbReference>
<feature type="non-terminal residue" evidence="6">
    <location>
        <position position="1"/>
    </location>
</feature>
<keyword evidence="5" id="KW-0694">RNA-binding</keyword>
<evidence type="ECO:0000256" key="1">
    <source>
        <dbReference type="ARBA" id="ARBA00022694"/>
    </source>
</evidence>
<evidence type="ECO:0000256" key="5">
    <source>
        <dbReference type="ARBA" id="ARBA00022884"/>
    </source>
</evidence>
<dbReference type="GO" id="GO:0004526">
    <property type="term" value="F:ribonuclease P activity"/>
    <property type="evidence" value="ECO:0007669"/>
    <property type="project" value="InterPro"/>
</dbReference>
<accession>A0A1S9M580</accession>
<keyword evidence="2" id="KW-0540">Nuclease</keyword>
<dbReference type="STRING" id="180978.B2G44_00320"/>
<dbReference type="Proteomes" id="UP000189722">
    <property type="component" value="Unassembled WGS sequence"/>
</dbReference>
<comment type="caution">
    <text evidence="6">The sequence shown here is derived from an EMBL/GenBank/DDBJ whole genome shotgun (WGS) entry which is preliminary data.</text>
</comment>
<evidence type="ECO:0000256" key="3">
    <source>
        <dbReference type="ARBA" id="ARBA00022759"/>
    </source>
</evidence>
<evidence type="ECO:0000313" key="6">
    <source>
        <dbReference type="EMBL" id="OOP60426.1"/>
    </source>
</evidence>
<name>A0A1S9M580_9MOLU</name>
<keyword evidence="1" id="KW-0819">tRNA processing</keyword>
<keyword evidence="4" id="KW-0378">Hydrolase</keyword>
<sequence length="72" mass="8420">TALIYLDKRYGKSHERNLIKRRIRAIVYNYSSVLKPNVFFIIIIKPTAKKLNFVDLSVKLSVLLRKSRLISS</sequence>
<dbReference type="Pfam" id="PF00825">
    <property type="entry name" value="Ribonuclease_P"/>
    <property type="match status" value="1"/>
</dbReference>
<dbReference type="Gene3D" id="3.30.230.10">
    <property type="match status" value="1"/>
</dbReference>
<gene>
    <name evidence="6" type="ORF">B2G44_00320</name>
</gene>
<organism evidence="6 7">
    <name type="scientific">Candidatus Phytoplasma citri</name>
    <dbReference type="NCBI Taxonomy" id="180978"/>
    <lineage>
        <taxon>Bacteria</taxon>
        <taxon>Bacillati</taxon>
        <taxon>Mycoplasmatota</taxon>
        <taxon>Mollicutes</taxon>
        <taxon>Acholeplasmatales</taxon>
        <taxon>Acholeplasmataceae</taxon>
        <taxon>Candidatus Phytoplasma</taxon>
        <taxon>16SrII (Peanut WB group)</taxon>
    </lineage>
</organism>
<reference evidence="6 7" key="1">
    <citation type="submission" date="2017-02" db="EMBL/GenBank/DDBJ databases">
        <title>A draft genome of 'Candidatus Phytoplasma aurantifolia' the agent of the witches-broom disease of lime.</title>
        <authorList>
            <person name="Foissac X."/>
            <person name="Carle P."/>
        </authorList>
    </citation>
    <scope>NUCLEOTIDE SEQUENCE [LARGE SCALE GENOMIC DNA]</scope>
    <source>
        <strain evidence="6 7">WBDL</strain>
    </source>
</reference>
<protein>
    <submittedName>
        <fullName evidence="6">Ribonuclease P protein component</fullName>
    </submittedName>
</protein>
<dbReference type="GO" id="GO:0000049">
    <property type="term" value="F:tRNA binding"/>
    <property type="evidence" value="ECO:0007669"/>
    <property type="project" value="InterPro"/>
</dbReference>